<reference evidence="4 5" key="1">
    <citation type="submission" date="2016-05" db="EMBL/GenBank/DDBJ databases">
        <authorList>
            <person name="Naeem Raeece"/>
        </authorList>
    </citation>
    <scope>NUCLEOTIDE SEQUENCE [LARGE SCALE GENOMIC DNA]</scope>
</reference>
<sequence>MDDLEKNHNDFQEKILKELSKYQLYEKLNEDCDNCEHCTYCKNVESSLNKHGKDLYKLCCIFAKNLITLTNILKNEIVEDDHCKHFNFWIHYEIRKRLKANEISDNNIGFILTRLLQVHYKIESSSKPNICDFNYNPKTDLILWEKFKDLYDYTLNFKDIKSKIVNDNTLCPIYLKYLTYIESAYENFKNECCNNSEKCPNNINLKEWCSKHDFLLKLSCEESKAITEEVLQDEREKHLGNPQEGNRLHSVTSSSLVPRNDINEDGITNNADYYSKLGVCLSFLGVLSTFFYFYNFTTFGNWIRSKILKNKINVKLDEDTQKLLLHELNNVDENLYSDAYKIKYVPS</sequence>
<evidence type="ECO:0000313" key="5">
    <source>
        <dbReference type="Proteomes" id="UP000078560"/>
    </source>
</evidence>
<dbReference type="Proteomes" id="UP000078560">
    <property type="component" value="Unassembled WGS sequence"/>
</dbReference>
<gene>
    <name evidence="3" type="ORF">POVCU1_083040</name>
    <name evidence="2" type="ORF">POVCU2_0067280</name>
</gene>
<evidence type="ECO:0000313" key="3">
    <source>
        <dbReference type="EMBL" id="SBT02996.1"/>
    </source>
</evidence>
<evidence type="ECO:0000256" key="1">
    <source>
        <dbReference type="SAM" id="Phobius"/>
    </source>
</evidence>
<proteinExistence type="predicted"/>
<reference evidence="3" key="2">
    <citation type="submission" date="2016-05" db="EMBL/GenBank/DDBJ databases">
        <authorList>
            <person name="Lavstsen T."/>
            <person name="Jespersen J.S."/>
        </authorList>
    </citation>
    <scope>NUCLEOTIDE SEQUENCE [LARGE SCALE GENOMIC DNA]</scope>
</reference>
<organism evidence="3 4">
    <name type="scientific">Plasmodium ovale curtisi</name>
    <dbReference type="NCBI Taxonomy" id="864141"/>
    <lineage>
        <taxon>Eukaryota</taxon>
        <taxon>Sar</taxon>
        <taxon>Alveolata</taxon>
        <taxon>Apicomplexa</taxon>
        <taxon>Aconoidasida</taxon>
        <taxon>Haemosporida</taxon>
        <taxon>Plasmodiidae</taxon>
        <taxon>Plasmodium</taxon>
        <taxon>Plasmodium (Plasmodium)</taxon>
    </lineage>
</organism>
<dbReference type="EMBL" id="FLQV01003966">
    <property type="protein sequence ID" value="SBT02996.1"/>
    <property type="molecule type" value="Genomic_DNA"/>
</dbReference>
<keyword evidence="1" id="KW-1133">Transmembrane helix</keyword>
<name>A0A1A8XGE1_PLAOA</name>
<evidence type="ECO:0000313" key="4">
    <source>
        <dbReference type="Proteomes" id="UP000078546"/>
    </source>
</evidence>
<keyword evidence="1" id="KW-0472">Membrane</keyword>
<dbReference type="Proteomes" id="UP000078546">
    <property type="component" value="Unassembled WGS sequence"/>
</dbReference>
<dbReference type="EMBL" id="FLQU01001100">
    <property type="protein sequence ID" value="SBS91392.1"/>
    <property type="molecule type" value="Genomic_DNA"/>
</dbReference>
<feature type="transmembrane region" description="Helical" evidence="1">
    <location>
        <begin position="273"/>
        <end position="294"/>
    </location>
</feature>
<dbReference type="AlphaFoldDB" id="A0A1A8XGE1"/>
<protein>
    <submittedName>
        <fullName evidence="3">PIR Superfamily Protein</fullName>
    </submittedName>
</protein>
<accession>A0A1A8XGE1</accession>
<dbReference type="InterPro" id="IPR008780">
    <property type="entry name" value="Plasmodium_Vir"/>
</dbReference>
<keyword evidence="1" id="KW-0812">Transmembrane</keyword>
<evidence type="ECO:0000313" key="2">
    <source>
        <dbReference type="EMBL" id="SBS91392.1"/>
    </source>
</evidence>
<dbReference type="VEuPathDB" id="PlasmoDB:PocGH01_00061200"/>
<dbReference type="Pfam" id="PF05795">
    <property type="entry name" value="Plasmodium_Vir"/>
    <property type="match status" value="2"/>
</dbReference>